<evidence type="ECO:0000313" key="3">
    <source>
        <dbReference type="Proteomes" id="UP000308760"/>
    </source>
</evidence>
<gene>
    <name evidence="2" type="ORF">FAB82_06305</name>
</gene>
<dbReference type="Proteomes" id="UP000308760">
    <property type="component" value="Unassembled WGS sequence"/>
</dbReference>
<dbReference type="EMBL" id="STGY01000025">
    <property type="protein sequence ID" value="THV42270.1"/>
    <property type="molecule type" value="Genomic_DNA"/>
</dbReference>
<dbReference type="GO" id="GO:0015833">
    <property type="term" value="P:peptide transport"/>
    <property type="evidence" value="ECO:0007669"/>
    <property type="project" value="TreeGrafter"/>
</dbReference>
<feature type="domain" description="Solute-binding protein family 5" evidence="1">
    <location>
        <begin position="96"/>
        <end position="487"/>
    </location>
</feature>
<comment type="caution">
    <text evidence="2">The sequence shown here is derived from an EMBL/GenBank/DDBJ whole genome shotgun (WGS) entry which is preliminary data.</text>
</comment>
<keyword evidence="3" id="KW-1185">Reference proteome</keyword>
<dbReference type="InterPro" id="IPR039424">
    <property type="entry name" value="SBP_5"/>
</dbReference>
<dbReference type="GO" id="GO:1904680">
    <property type="term" value="F:peptide transmembrane transporter activity"/>
    <property type="evidence" value="ECO:0007669"/>
    <property type="project" value="TreeGrafter"/>
</dbReference>
<dbReference type="AlphaFoldDB" id="A0A4S8QD89"/>
<dbReference type="Pfam" id="PF00496">
    <property type="entry name" value="SBP_bac_5"/>
    <property type="match status" value="1"/>
</dbReference>
<dbReference type="InterPro" id="IPR000914">
    <property type="entry name" value="SBP_5_dom"/>
</dbReference>
<dbReference type="OrthoDB" id="7888869at2"/>
<name>A0A4S8QD89_9ACTN</name>
<reference evidence="3" key="1">
    <citation type="submission" date="2019-04" db="EMBL/GenBank/DDBJ databases">
        <title>Nocardioides xinjiangensis sp. nov.</title>
        <authorList>
            <person name="Liu S."/>
        </authorList>
    </citation>
    <scope>NUCLEOTIDE SEQUENCE [LARGE SCALE GENOMIC DNA]</scope>
    <source>
        <strain evidence="3">18</strain>
    </source>
</reference>
<proteinExistence type="predicted"/>
<organism evidence="2 3">
    <name type="scientific">Glycomyces buryatensis</name>
    <dbReference type="NCBI Taxonomy" id="2570927"/>
    <lineage>
        <taxon>Bacteria</taxon>
        <taxon>Bacillati</taxon>
        <taxon>Actinomycetota</taxon>
        <taxon>Actinomycetes</taxon>
        <taxon>Glycomycetales</taxon>
        <taxon>Glycomycetaceae</taxon>
        <taxon>Glycomyces</taxon>
    </lineage>
</organism>
<dbReference type="PROSITE" id="PS51257">
    <property type="entry name" value="PROKAR_LIPOPROTEIN"/>
    <property type="match status" value="1"/>
</dbReference>
<evidence type="ECO:0000313" key="2">
    <source>
        <dbReference type="EMBL" id="THV42270.1"/>
    </source>
</evidence>
<dbReference type="PANTHER" id="PTHR30290">
    <property type="entry name" value="PERIPLASMIC BINDING COMPONENT OF ABC TRANSPORTER"/>
    <property type="match status" value="1"/>
</dbReference>
<protein>
    <recommendedName>
        <fullName evidence="1">Solute-binding protein family 5 domain-containing protein</fullName>
    </recommendedName>
</protein>
<sequence>MALTRRALGGITIGGSAALALSACSDDEGGSGNAEVVWAIANPWEAWCETTSTGNNSSGHQAMTPMIPMGGVGYDFTPDGDVVYDDAIFDGAPQLVSEEPMALQYTLNPDAQWSDGKPVRVEDFIFHWHALSGNPEHANQDLAIPASIDWGSNVASIEEQEDGTILVTYIDGYIDPEWAFTGGVYLPSHYAEENGFEDWQNDPDVMGEAIKWFNENLWTVVTGAYKPKTLEDGKPDAKMGEYIKYEINENYQGSVKPTIQNLTITMVQTLESEVTELRQGTIAGCWPNEFFTEEFDKLDEQEELTYEFFPGSQWTHLDFNLNNEFLSDVALRQALYTAVDLADIAEKSYPGTEVSMRGSHFFKREAPDFVDYMGELTKQGTGDLEEARRILEEAGYTWNGEEKLLTPDGAQVAFNFRYGQDSELSTLTADLLQAYWAEIGVDLELVSYAAADFTTVLTGSEFDLISFVWSGDPAFTVGPGQFFQSESGSNFGSYSDPEVDEAIPMVRSTFDLAEAAGYANAVGELVAPLAWTLPMFDRPQSVIYNTNLITGPGPNGNSQSGPLYNVREWTHA</sequence>
<accession>A0A4S8QD89</accession>
<dbReference type="Gene3D" id="3.40.190.10">
    <property type="entry name" value="Periplasmic binding protein-like II"/>
    <property type="match status" value="1"/>
</dbReference>
<dbReference type="SUPFAM" id="SSF53850">
    <property type="entry name" value="Periplasmic binding protein-like II"/>
    <property type="match status" value="1"/>
</dbReference>
<dbReference type="Gene3D" id="3.10.105.10">
    <property type="entry name" value="Dipeptide-binding Protein, Domain 3"/>
    <property type="match status" value="1"/>
</dbReference>
<reference evidence="2 3" key="2">
    <citation type="submission" date="2019-05" db="EMBL/GenBank/DDBJ databases">
        <title>Glycomyces buryatensis sp. nov.</title>
        <authorList>
            <person name="Nikitina E."/>
        </authorList>
    </citation>
    <scope>NUCLEOTIDE SEQUENCE [LARGE SCALE GENOMIC DNA]</scope>
    <source>
        <strain evidence="2 3">18</strain>
    </source>
</reference>
<dbReference type="RefSeq" id="WP_136533703.1">
    <property type="nucleotide sequence ID" value="NZ_STGY01000025.1"/>
</dbReference>
<dbReference type="PANTHER" id="PTHR30290:SF65">
    <property type="entry name" value="MONOACYL PHOSPHATIDYLINOSITOL TETRAMANNOSIDE-BINDING PROTEIN LPQW-RELATED"/>
    <property type="match status" value="1"/>
</dbReference>
<evidence type="ECO:0000259" key="1">
    <source>
        <dbReference type="Pfam" id="PF00496"/>
    </source>
</evidence>